<name>A0A7K1U4V5_9BACT</name>
<evidence type="ECO:0000259" key="2">
    <source>
        <dbReference type="Pfam" id="PF09822"/>
    </source>
</evidence>
<organism evidence="3 4">
    <name type="scientific">Chitinophaga tropicalis</name>
    <dbReference type="NCBI Taxonomy" id="2683588"/>
    <lineage>
        <taxon>Bacteria</taxon>
        <taxon>Pseudomonadati</taxon>
        <taxon>Bacteroidota</taxon>
        <taxon>Chitinophagia</taxon>
        <taxon>Chitinophagales</taxon>
        <taxon>Chitinophagaceae</taxon>
        <taxon>Chitinophaga</taxon>
    </lineage>
</organism>
<comment type="caution">
    <text evidence="3">The sequence shown here is derived from an EMBL/GenBank/DDBJ whole genome shotgun (WGS) entry which is preliminary data.</text>
</comment>
<proteinExistence type="predicted"/>
<feature type="transmembrane region" description="Helical" evidence="1">
    <location>
        <begin position="114"/>
        <end position="137"/>
    </location>
</feature>
<feature type="transmembrane region" description="Helical" evidence="1">
    <location>
        <begin position="143"/>
        <end position="164"/>
    </location>
</feature>
<keyword evidence="1" id="KW-0472">Membrane</keyword>
<feature type="transmembrane region" description="Helical" evidence="1">
    <location>
        <begin position="12"/>
        <end position="34"/>
    </location>
</feature>
<dbReference type="EMBL" id="WRXN01000005">
    <property type="protein sequence ID" value="MVT09326.1"/>
    <property type="molecule type" value="Genomic_DNA"/>
</dbReference>
<dbReference type="Proteomes" id="UP000461730">
    <property type="component" value="Unassembled WGS sequence"/>
</dbReference>
<dbReference type="GO" id="GO:0005886">
    <property type="term" value="C:plasma membrane"/>
    <property type="evidence" value="ECO:0007669"/>
    <property type="project" value="UniProtKB-SubCell"/>
</dbReference>
<feature type="transmembrane region" description="Helical" evidence="1">
    <location>
        <begin position="176"/>
        <end position="193"/>
    </location>
</feature>
<sequence>MKITFRIARLELSNLFFSPVAWVVLVIFMVQTGWEYAHLLERMERSQQLGMMGNSVTNYLYSGFAGLFTKMQENLYLYIPLLTMGLISRETGSGSIKLVFSSPVKVSAVVWGKYLAMVFYCMLLITCLLITGIVTSIVLKDAYFSFIASGLLGLFLLICAYAAIGLFMSSLTTYQVVAAISTLALLAGLNYVGKLWQDIDFVRDITYFLSISGRSENFVEGLITSRDIAYFMIVILLFVGLTILKLKSGKESKSTAVKITRYAVFVVCCLLTGYLTSRPGFVYYKDMTGNLNRTLTKSSQEVVAKMKDQLTITAYVNLLDQNFYSFMPEYRNDDKARFDKYIRFKPDITMNYVYYYDSTDNNPDLYQRNKGLSTKELAKRVASSVKMDMDEFLTPAQIRQKIDLSAEGNRSVRLVEYNGKKTFLRMYNDLMRQPDEKEITAALKRLIVQVPKVAFLSGHNERSIKRIADNDYKLSTIEKTFRHALLNQGFEVIEIPAFNGALPDDIAVLVIADPRTPYTVEEVEQVKAFIEKGGNVLIAAEPQRNELTEPILSLLDVHVNKGTILQSSEELSPVLVQTTLSAPGLKLLGNSPVFRQRSTILFAGAGGLSYKTGGVYTVTPLIVSNSANSFRRTAPIDDSLRTATFHAGLEDEHGSFPLAVALTRKHNGREQKIIVSGDADFMSNSELLRSNVQSANFIFTTELFRWFTYGEFPIDTSRPPLKDDQLFIDASGVERLRWLLAVIFPGIIVVAVTVMLIRRKRR</sequence>
<protein>
    <submittedName>
        <fullName evidence="3">ABC transporter permease subunit</fullName>
    </submittedName>
</protein>
<feature type="transmembrane region" description="Helical" evidence="1">
    <location>
        <begin position="259"/>
        <end position="277"/>
    </location>
</feature>
<gene>
    <name evidence="3" type="ORF">GO493_13735</name>
</gene>
<keyword evidence="1" id="KW-1133">Transmembrane helix</keyword>
<reference evidence="3 4" key="1">
    <citation type="submission" date="2019-12" db="EMBL/GenBank/DDBJ databases">
        <title>Chitinophaga sp. strain ysch24 (GDMCC 1.1355), whole genome shotgun sequence.</title>
        <authorList>
            <person name="Zhang X."/>
        </authorList>
    </citation>
    <scope>NUCLEOTIDE SEQUENCE [LARGE SCALE GENOMIC DNA]</scope>
    <source>
        <strain evidence="4">ysch24</strain>
    </source>
</reference>
<dbReference type="Pfam" id="PF09822">
    <property type="entry name" value="ABC_transp_aux"/>
    <property type="match status" value="1"/>
</dbReference>
<accession>A0A7K1U4V5</accession>
<dbReference type="InterPro" id="IPR019196">
    <property type="entry name" value="ABC_transp_unknown"/>
</dbReference>
<feature type="transmembrane region" description="Helical" evidence="1">
    <location>
        <begin position="738"/>
        <end position="757"/>
    </location>
</feature>
<evidence type="ECO:0000256" key="1">
    <source>
        <dbReference type="SAM" id="Phobius"/>
    </source>
</evidence>
<dbReference type="GO" id="GO:0140359">
    <property type="term" value="F:ABC-type transporter activity"/>
    <property type="evidence" value="ECO:0007669"/>
    <property type="project" value="InterPro"/>
</dbReference>
<evidence type="ECO:0000313" key="4">
    <source>
        <dbReference type="Proteomes" id="UP000461730"/>
    </source>
</evidence>
<dbReference type="Pfam" id="PF12679">
    <property type="entry name" value="ABC2_membrane_2"/>
    <property type="match status" value="1"/>
</dbReference>
<dbReference type="AlphaFoldDB" id="A0A7K1U4V5"/>
<keyword evidence="1" id="KW-0812">Transmembrane</keyword>
<evidence type="ECO:0000313" key="3">
    <source>
        <dbReference type="EMBL" id="MVT09326.1"/>
    </source>
</evidence>
<feature type="transmembrane region" description="Helical" evidence="1">
    <location>
        <begin position="228"/>
        <end position="247"/>
    </location>
</feature>
<feature type="domain" description="ABC-type uncharacterised transport system" evidence="2">
    <location>
        <begin position="451"/>
        <end position="686"/>
    </location>
</feature>
<dbReference type="RefSeq" id="WP_157306754.1">
    <property type="nucleotide sequence ID" value="NZ_WRXN01000005.1"/>
</dbReference>
<keyword evidence="4" id="KW-1185">Reference proteome</keyword>